<sequence length="126" mass="14262">MVYGYRLEAKQSTKVANRQPTVRSRLHGRCLLFVIEQLQNLNRLRIQFLSQLCTEPAPVIAVTNSAAHDSSYEDSIIVSSDGDKDKAQKAAEVAEEEAKMARTEEAPTTEKGHLQREIREFERSDD</sequence>
<dbReference type="EMBL" id="GL732544">
    <property type="protein sequence ID" value="EFX81092.1"/>
    <property type="molecule type" value="Genomic_DNA"/>
</dbReference>
<name>E9GGW2_DAPPU</name>
<dbReference type="InParanoid" id="E9GGW2"/>
<reference evidence="2 3" key="1">
    <citation type="journal article" date="2011" name="Science">
        <title>The ecoresponsive genome of Daphnia pulex.</title>
        <authorList>
            <person name="Colbourne J.K."/>
            <person name="Pfrender M.E."/>
            <person name="Gilbert D."/>
            <person name="Thomas W.K."/>
            <person name="Tucker A."/>
            <person name="Oakley T.H."/>
            <person name="Tokishita S."/>
            <person name="Aerts A."/>
            <person name="Arnold G.J."/>
            <person name="Basu M.K."/>
            <person name="Bauer D.J."/>
            <person name="Caceres C.E."/>
            <person name="Carmel L."/>
            <person name="Casola C."/>
            <person name="Choi J.H."/>
            <person name="Detter J.C."/>
            <person name="Dong Q."/>
            <person name="Dusheyko S."/>
            <person name="Eads B.D."/>
            <person name="Frohlich T."/>
            <person name="Geiler-Samerotte K.A."/>
            <person name="Gerlach D."/>
            <person name="Hatcher P."/>
            <person name="Jogdeo S."/>
            <person name="Krijgsveld J."/>
            <person name="Kriventseva E.V."/>
            <person name="Kultz D."/>
            <person name="Laforsch C."/>
            <person name="Lindquist E."/>
            <person name="Lopez J."/>
            <person name="Manak J.R."/>
            <person name="Muller J."/>
            <person name="Pangilinan J."/>
            <person name="Patwardhan R.P."/>
            <person name="Pitluck S."/>
            <person name="Pritham E.J."/>
            <person name="Rechtsteiner A."/>
            <person name="Rho M."/>
            <person name="Rogozin I.B."/>
            <person name="Sakarya O."/>
            <person name="Salamov A."/>
            <person name="Schaack S."/>
            <person name="Shapiro H."/>
            <person name="Shiga Y."/>
            <person name="Skalitzky C."/>
            <person name="Smith Z."/>
            <person name="Souvorov A."/>
            <person name="Sung W."/>
            <person name="Tang Z."/>
            <person name="Tsuchiya D."/>
            <person name="Tu H."/>
            <person name="Vos H."/>
            <person name="Wang M."/>
            <person name="Wolf Y.I."/>
            <person name="Yamagata H."/>
            <person name="Yamada T."/>
            <person name="Ye Y."/>
            <person name="Shaw J.R."/>
            <person name="Andrews J."/>
            <person name="Crease T.J."/>
            <person name="Tang H."/>
            <person name="Lucas S.M."/>
            <person name="Robertson H.M."/>
            <person name="Bork P."/>
            <person name="Koonin E.V."/>
            <person name="Zdobnov E.M."/>
            <person name="Grigoriev I.V."/>
            <person name="Lynch M."/>
            <person name="Boore J.L."/>
        </authorList>
    </citation>
    <scope>NUCLEOTIDE SEQUENCE [LARGE SCALE GENOMIC DNA]</scope>
</reference>
<gene>
    <name evidence="2" type="ORF">DAPPUDRAFT_242533</name>
</gene>
<evidence type="ECO:0000313" key="3">
    <source>
        <dbReference type="Proteomes" id="UP000000305"/>
    </source>
</evidence>
<accession>E9GGW2</accession>
<organism evidence="2 3">
    <name type="scientific">Daphnia pulex</name>
    <name type="common">Water flea</name>
    <dbReference type="NCBI Taxonomy" id="6669"/>
    <lineage>
        <taxon>Eukaryota</taxon>
        <taxon>Metazoa</taxon>
        <taxon>Ecdysozoa</taxon>
        <taxon>Arthropoda</taxon>
        <taxon>Crustacea</taxon>
        <taxon>Branchiopoda</taxon>
        <taxon>Diplostraca</taxon>
        <taxon>Cladocera</taxon>
        <taxon>Anomopoda</taxon>
        <taxon>Daphniidae</taxon>
        <taxon>Daphnia</taxon>
    </lineage>
</organism>
<keyword evidence="3" id="KW-1185">Reference proteome</keyword>
<proteinExistence type="predicted"/>
<feature type="compositionally biased region" description="Basic and acidic residues" evidence="1">
    <location>
        <begin position="96"/>
        <end position="126"/>
    </location>
</feature>
<protein>
    <submittedName>
        <fullName evidence="2">Uncharacterized protein</fullName>
    </submittedName>
</protein>
<evidence type="ECO:0000256" key="1">
    <source>
        <dbReference type="SAM" id="MobiDB-lite"/>
    </source>
</evidence>
<evidence type="ECO:0000313" key="2">
    <source>
        <dbReference type="EMBL" id="EFX81092.1"/>
    </source>
</evidence>
<dbReference type="Proteomes" id="UP000000305">
    <property type="component" value="Unassembled WGS sequence"/>
</dbReference>
<dbReference type="KEGG" id="dpx:DAPPUDRAFT_242533"/>
<feature type="region of interest" description="Disordered" evidence="1">
    <location>
        <begin position="77"/>
        <end position="126"/>
    </location>
</feature>
<dbReference type="HOGENOM" id="CLU_1983792_0_0_1"/>
<dbReference type="AlphaFoldDB" id="E9GGW2"/>